<keyword evidence="2" id="KW-0418">Kinase</keyword>
<dbReference type="PANTHER" id="PTHR37852:SF1">
    <property type="entry name" value="HIG1 DOMAIN-CONTAINING PROTEIN"/>
    <property type="match status" value="1"/>
</dbReference>
<dbReference type="GO" id="GO:0004674">
    <property type="term" value="F:protein serine/threonine kinase activity"/>
    <property type="evidence" value="ECO:0007669"/>
    <property type="project" value="UniProtKB-KW"/>
</dbReference>
<protein>
    <submittedName>
        <fullName evidence="2">Non-specific serine/threonine protein kinase</fullName>
    </submittedName>
</protein>
<organism evidence="2 3">
    <name type="scientific">Mycena venus</name>
    <dbReference type="NCBI Taxonomy" id="2733690"/>
    <lineage>
        <taxon>Eukaryota</taxon>
        <taxon>Fungi</taxon>
        <taxon>Dikarya</taxon>
        <taxon>Basidiomycota</taxon>
        <taxon>Agaricomycotina</taxon>
        <taxon>Agaricomycetes</taxon>
        <taxon>Agaricomycetidae</taxon>
        <taxon>Agaricales</taxon>
        <taxon>Marasmiineae</taxon>
        <taxon>Mycenaceae</taxon>
        <taxon>Mycena</taxon>
    </lineage>
</organism>
<evidence type="ECO:0000313" key="3">
    <source>
        <dbReference type="Proteomes" id="UP000620124"/>
    </source>
</evidence>
<proteinExistence type="predicted"/>
<sequence>MTDSQLSERRAAGYAFTISPRLYTVPLGAVLLGTGIGLNRGGRLASLRFLAENAHRTPTTQKGWYYYHKTKNYRIFLGGATGGRARRRVPRRGDAGLGGAGRGTEEIGLGASRDERGRSGNRGDLLRAIPVNMEDDTADDTVGINRGRKHGYAALPGRG</sequence>
<dbReference type="OrthoDB" id="5584028at2759"/>
<evidence type="ECO:0000256" key="1">
    <source>
        <dbReference type="SAM" id="MobiDB-lite"/>
    </source>
</evidence>
<dbReference type="PANTHER" id="PTHR37852">
    <property type="entry name" value="YALI0B21208P"/>
    <property type="match status" value="1"/>
</dbReference>
<name>A0A8H7CWK7_9AGAR</name>
<gene>
    <name evidence="2" type="ORF">MVEN_01266600</name>
</gene>
<dbReference type="AlphaFoldDB" id="A0A8H7CWK7"/>
<feature type="region of interest" description="Disordered" evidence="1">
    <location>
        <begin position="84"/>
        <end position="123"/>
    </location>
</feature>
<dbReference type="Proteomes" id="UP000620124">
    <property type="component" value="Unassembled WGS sequence"/>
</dbReference>
<dbReference type="EMBL" id="JACAZI010000009">
    <property type="protein sequence ID" value="KAF7352990.1"/>
    <property type="molecule type" value="Genomic_DNA"/>
</dbReference>
<keyword evidence="2" id="KW-0808">Transferase</keyword>
<evidence type="ECO:0000313" key="2">
    <source>
        <dbReference type="EMBL" id="KAF7352990.1"/>
    </source>
</evidence>
<keyword evidence="3" id="KW-1185">Reference proteome</keyword>
<comment type="caution">
    <text evidence="2">The sequence shown here is derived from an EMBL/GenBank/DDBJ whole genome shotgun (WGS) entry which is preliminary data.</text>
</comment>
<reference evidence="2" key="1">
    <citation type="submission" date="2020-05" db="EMBL/GenBank/DDBJ databases">
        <title>Mycena genomes resolve the evolution of fungal bioluminescence.</title>
        <authorList>
            <person name="Tsai I.J."/>
        </authorList>
    </citation>
    <scope>NUCLEOTIDE SEQUENCE</scope>
    <source>
        <strain evidence="2">CCC161011</strain>
    </source>
</reference>
<accession>A0A8H7CWK7</accession>
<keyword evidence="2" id="KW-0723">Serine/threonine-protein kinase</keyword>